<evidence type="ECO:0000313" key="17">
    <source>
        <dbReference type="EMBL" id="KMZ66282.1"/>
    </source>
</evidence>
<keyword evidence="18" id="KW-1185">Reference proteome</keyword>
<dbReference type="Gene3D" id="2.160.20.10">
    <property type="entry name" value="Single-stranded right-handed beta-helix, Pectin lyase-like"/>
    <property type="match status" value="1"/>
</dbReference>
<gene>
    <name evidence="17" type="ORF">ZOSMA_2G02940</name>
</gene>
<organism evidence="17 18">
    <name type="scientific">Zostera marina</name>
    <name type="common">Eelgrass</name>
    <dbReference type="NCBI Taxonomy" id="29655"/>
    <lineage>
        <taxon>Eukaryota</taxon>
        <taxon>Viridiplantae</taxon>
        <taxon>Streptophyta</taxon>
        <taxon>Embryophyta</taxon>
        <taxon>Tracheophyta</taxon>
        <taxon>Spermatophyta</taxon>
        <taxon>Magnoliopsida</taxon>
        <taxon>Liliopsida</taxon>
        <taxon>Zosteraceae</taxon>
        <taxon>Zostera</taxon>
    </lineage>
</organism>
<dbReference type="InterPro" id="IPR006626">
    <property type="entry name" value="PbH1"/>
</dbReference>
<dbReference type="GO" id="GO:0047911">
    <property type="term" value="F:galacturan 1,4-alpha-galacturonidase activity"/>
    <property type="evidence" value="ECO:0007669"/>
    <property type="project" value="UniProtKB-EC"/>
</dbReference>
<dbReference type="Proteomes" id="UP000036987">
    <property type="component" value="Unassembled WGS sequence"/>
</dbReference>
<evidence type="ECO:0000256" key="11">
    <source>
        <dbReference type="ARBA" id="ARBA00057651"/>
    </source>
</evidence>
<dbReference type="Pfam" id="PF00295">
    <property type="entry name" value="Glyco_hydro_28"/>
    <property type="match status" value="1"/>
</dbReference>
<accession>A0A0K9PDG8</accession>
<keyword evidence="16" id="KW-0732">Signal</keyword>
<dbReference type="GO" id="GO:0004650">
    <property type="term" value="F:polygalacturonase activity"/>
    <property type="evidence" value="ECO:0007669"/>
    <property type="project" value="InterPro"/>
</dbReference>
<evidence type="ECO:0000256" key="9">
    <source>
        <dbReference type="ARBA" id="ARBA00043142"/>
    </source>
</evidence>
<evidence type="ECO:0000256" key="14">
    <source>
        <dbReference type="PROSITE-ProRule" id="PRU10052"/>
    </source>
</evidence>
<comment type="subcellular location">
    <subcellularLocation>
        <location evidence="1">Secreted</location>
        <location evidence="1">Cell wall</location>
    </subcellularLocation>
</comment>
<evidence type="ECO:0000256" key="12">
    <source>
        <dbReference type="ARBA" id="ARBA00068298"/>
    </source>
</evidence>
<dbReference type="SUPFAM" id="SSF51126">
    <property type="entry name" value="Pectin lyase-like"/>
    <property type="match status" value="1"/>
</dbReference>
<dbReference type="OMA" id="NTEGWIE"/>
<dbReference type="PROSITE" id="PS00502">
    <property type="entry name" value="POLYGALACTURONASE"/>
    <property type="match status" value="1"/>
</dbReference>
<dbReference type="FunFam" id="2.160.20.10:FF:000004">
    <property type="entry name" value="Pectin lyase-like superfamily protein"/>
    <property type="match status" value="1"/>
</dbReference>
<comment type="similarity">
    <text evidence="2 15">Belongs to the glycosyl hydrolase 28 family.</text>
</comment>
<evidence type="ECO:0000256" key="2">
    <source>
        <dbReference type="ARBA" id="ARBA00008834"/>
    </source>
</evidence>
<name>A0A0K9PDG8_ZOSMR</name>
<feature type="signal peptide" evidence="16">
    <location>
        <begin position="1"/>
        <end position="28"/>
    </location>
</feature>
<evidence type="ECO:0000256" key="4">
    <source>
        <dbReference type="ARBA" id="ARBA00022525"/>
    </source>
</evidence>
<dbReference type="EMBL" id="LFYR01000981">
    <property type="protein sequence ID" value="KMZ66282.1"/>
    <property type="molecule type" value="Genomic_DNA"/>
</dbReference>
<protein>
    <recommendedName>
        <fullName evidence="12">Exopolygalacturonase</fullName>
        <ecNumber evidence="8">3.2.1.67</ecNumber>
    </recommendedName>
    <alternativeName>
        <fullName evidence="9">Galacturan 1,4-alpha-galacturonidase</fullName>
    </alternativeName>
    <alternativeName>
        <fullName evidence="13">Pectinase</fullName>
    </alternativeName>
</protein>
<evidence type="ECO:0000256" key="16">
    <source>
        <dbReference type="SAM" id="SignalP"/>
    </source>
</evidence>
<keyword evidence="4" id="KW-0964">Secreted</keyword>
<dbReference type="STRING" id="29655.A0A0K9PDG8"/>
<dbReference type="OrthoDB" id="640420at2759"/>
<evidence type="ECO:0000313" key="18">
    <source>
        <dbReference type="Proteomes" id="UP000036987"/>
    </source>
</evidence>
<evidence type="ECO:0000256" key="10">
    <source>
        <dbReference type="ARBA" id="ARBA00048766"/>
    </source>
</evidence>
<dbReference type="EC" id="3.2.1.67" evidence="8"/>
<evidence type="ECO:0000256" key="8">
    <source>
        <dbReference type="ARBA" id="ARBA00038933"/>
    </source>
</evidence>
<evidence type="ECO:0000256" key="15">
    <source>
        <dbReference type="RuleBase" id="RU361169"/>
    </source>
</evidence>
<reference evidence="18" key="1">
    <citation type="journal article" date="2016" name="Nature">
        <title>The genome of the seagrass Zostera marina reveals angiosperm adaptation to the sea.</title>
        <authorList>
            <person name="Olsen J.L."/>
            <person name="Rouze P."/>
            <person name="Verhelst B."/>
            <person name="Lin Y.-C."/>
            <person name="Bayer T."/>
            <person name="Collen J."/>
            <person name="Dattolo E."/>
            <person name="De Paoli E."/>
            <person name="Dittami S."/>
            <person name="Maumus F."/>
            <person name="Michel G."/>
            <person name="Kersting A."/>
            <person name="Lauritano C."/>
            <person name="Lohaus R."/>
            <person name="Toepel M."/>
            <person name="Tonon T."/>
            <person name="Vanneste K."/>
            <person name="Amirebrahimi M."/>
            <person name="Brakel J."/>
            <person name="Bostroem C."/>
            <person name="Chovatia M."/>
            <person name="Grimwood J."/>
            <person name="Jenkins J.W."/>
            <person name="Jueterbock A."/>
            <person name="Mraz A."/>
            <person name="Stam W.T."/>
            <person name="Tice H."/>
            <person name="Bornberg-Bauer E."/>
            <person name="Green P.J."/>
            <person name="Pearson G.A."/>
            <person name="Procaccini G."/>
            <person name="Duarte C.M."/>
            <person name="Schmutz J."/>
            <person name="Reusch T.B.H."/>
            <person name="Van de Peer Y."/>
        </authorList>
    </citation>
    <scope>NUCLEOTIDE SEQUENCE [LARGE SCALE GENOMIC DNA]</scope>
    <source>
        <strain evidence="18">cv. Finnish</strain>
    </source>
</reference>
<evidence type="ECO:0000256" key="5">
    <source>
        <dbReference type="ARBA" id="ARBA00022801"/>
    </source>
</evidence>
<evidence type="ECO:0000256" key="6">
    <source>
        <dbReference type="ARBA" id="ARBA00023295"/>
    </source>
</evidence>
<dbReference type="SMART" id="SM00710">
    <property type="entry name" value="PbH1"/>
    <property type="match status" value="6"/>
</dbReference>
<proteinExistence type="inferred from homology"/>
<dbReference type="AlphaFoldDB" id="A0A0K9PDG8"/>
<sequence length="410" mass="45067">MGVISDLLFVVSHLFVLFAFVNVPIASAQSIFNVKRYGALSDGKTDSIQAFEDAWKDACESEEPSTVLVPEGEFLAGPYEFKGPCKRRITFQVDGTVIAPTSPNAFTRKNWIMFSYIDEFKMSGHGIFDGMGKSTWGHNDRSGMTFPTSLQFSFMNNSIVEGITSKNSKMFHIMILACIDMKVRRLKIIAPEDSPNTDGIHIALSTNVEVTQTQIGTGDDCISIGPTNNGITITDVECGPGHGISVGSLGKYSSDKDVSNVLVKDCKITKTTNGVRIKTWEHSFPMTCRNFTFENIKMVDVSNPIIIDQHYCPTHNCGQQTNSKVKIIDMKFKNIEGTSETPLAINLKCSETEPCADVHLSNINLRYTGANLFKLSSEAESESESETPQSACINVLSPIISDNVFPKACF</sequence>
<feature type="active site" evidence="14">
    <location>
        <position position="242"/>
    </location>
</feature>
<dbReference type="InterPro" id="IPR012334">
    <property type="entry name" value="Pectin_lyas_fold"/>
</dbReference>
<keyword evidence="5 15" id="KW-0378">Hydrolase</keyword>
<evidence type="ECO:0000256" key="13">
    <source>
        <dbReference type="ARBA" id="ARBA00083621"/>
    </source>
</evidence>
<dbReference type="GO" id="GO:0071555">
    <property type="term" value="P:cell wall organization"/>
    <property type="evidence" value="ECO:0007669"/>
    <property type="project" value="UniProtKB-KW"/>
</dbReference>
<evidence type="ECO:0000256" key="3">
    <source>
        <dbReference type="ARBA" id="ARBA00022512"/>
    </source>
</evidence>
<feature type="chain" id="PRO_5005527815" description="Exopolygalacturonase" evidence="16">
    <location>
        <begin position="29"/>
        <end position="410"/>
    </location>
</feature>
<evidence type="ECO:0000256" key="7">
    <source>
        <dbReference type="ARBA" id="ARBA00023316"/>
    </source>
</evidence>
<dbReference type="PANTHER" id="PTHR31375">
    <property type="match status" value="1"/>
</dbReference>
<comment type="caution">
    <text evidence="17">The sequence shown here is derived from an EMBL/GenBank/DDBJ whole genome shotgun (WGS) entry which is preliminary data.</text>
</comment>
<comment type="catalytic activity">
    <reaction evidence="10">
        <text>[(1-&gt;4)-alpha-D-galacturonosyl](n) + H2O = alpha-D-galacturonate + [(1-&gt;4)-alpha-D-galacturonosyl](n-1)</text>
        <dbReference type="Rhea" id="RHEA:14117"/>
        <dbReference type="Rhea" id="RHEA-COMP:14570"/>
        <dbReference type="Rhea" id="RHEA-COMP:14572"/>
        <dbReference type="ChEBI" id="CHEBI:15377"/>
        <dbReference type="ChEBI" id="CHEBI:58658"/>
        <dbReference type="ChEBI" id="CHEBI:140523"/>
        <dbReference type="EC" id="3.2.1.67"/>
    </reaction>
</comment>
<keyword evidence="7" id="KW-0961">Cell wall biogenesis/degradation</keyword>
<evidence type="ECO:0000256" key="1">
    <source>
        <dbReference type="ARBA" id="ARBA00004191"/>
    </source>
</evidence>
<dbReference type="GO" id="GO:0005975">
    <property type="term" value="P:carbohydrate metabolic process"/>
    <property type="evidence" value="ECO:0007669"/>
    <property type="project" value="InterPro"/>
</dbReference>
<keyword evidence="6 15" id="KW-0326">Glycosidase</keyword>
<comment type="function">
    <text evidence="11">May function in depolymerizing pectin during pollen development, germination, and tube growth. Acts as an exo-polygalacturonase.</text>
</comment>
<dbReference type="InterPro" id="IPR011050">
    <property type="entry name" value="Pectin_lyase_fold/virulence"/>
</dbReference>
<keyword evidence="3" id="KW-0134">Cell wall</keyword>
<dbReference type="InterPro" id="IPR000743">
    <property type="entry name" value="Glyco_hydro_28"/>
</dbReference>